<evidence type="ECO:0000256" key="3">
    <source>
        <dbReference type="ARBA" id="ARBA00022475"/>
    </source>
</evidence>
<protein>
    <recommendedName>
        <fullName evidence="9">TRAP transporter small permease protein</fullName>
    </recommendedName>
</protein>
<comment type="subcellular location">
    <subcellularLocation>
        <location evidence="1 9">Cell inner membrane</location>
        <topology evidence="1 9">Multi-pass membrane protein</topology>
    </subcellularLocation>
</comment>
<evidence type="ECO:0000256" key="9">
    <source>
        <dbReference type="RuleBase" id="RU369079"/>
    </source>
</evidence>
<dbReference type="PANTHER" id="PTHR35011">
    <property type="entry name" value="2,3-DIKETO-L-GULONATE TRAP TRANSPORTER SMALL PERMEASE PROTEIN YIAM"/>
    <property type="match status" value="1"/>
</dbReference>
<feature type="transmembrane region" description="Helical" evidence="9">
    <location>
        <begin position="21"/>
        <end position="41"/>
    </location>
</feature>
<evidence type="ECO:0000313" key="11">
    <source>
        <dbReference type="EMBL" id="ANY81077.1"/>
    </source>
</evidence>
<evidence type="ECO:0000259" key="10">
    <source>
        <dbReference type="Pfam" id="PF04290"/>
    </source>
</evidence>
<feature type="transmembrane region" description="Helical" evidence="9">
    <location>
        <begin position="131"/>
        <end position="149"/>
    </location>
</feature>
<name>A0A1B2EM96_9HYPH</name>
<feature type="domain" description="Tripartite ATP-independent periplasmic transporters DctQ component" evidence="10">
    <location>
        <begin position="27"/>
        <end position="156"/>
    </location>
</feature>
<dbReference type="AlphaFoldDB" id="A0A1B2EM96"/>
<dbReference type="EMBL" id="CP016616">
    <property type="protein sequence ID" value="ANY81077.1"/>
    <property type="molecule type" value="Genomic_DNA"/>
</dbReference>
<comment type="subunit">
    <text evidence="9">The complex comprises the extracytoplasmic solute receptor protein and the two transmembrane proteins.</text>
</comment>
<keyword evidence="5 9" id="KW-0812">Transmembrane</keyword>
<evidence type="ECO:0000256" key="1">
    <source>
        <dbReference type="ARBA" id="ARBA00004429"/>
    </source>
</evidence>
<sequence>MSSSLPAIGAWLARRAENIAAAMLAAMFAAFLLQIAFRYLLGLPIGWTHEISVVLWLWLVLWGAAFVVSEREEIRFDIIYGAVGPGPRRVMALISAVALIALYTISLPAVVDYVTFMKVERTSYLKIRFDWLFSIYIVFAVATIIRYIWIAWQAMRGVAPDEFDPTKASSGV</sequence>
<dbReference type="GO" id="GO:0022857">
    <property type="term" value="F:transmembrane transporter activity"/>
    <property type="evidence" value="ECO:0007669"/>
    <property type="project" value="UniProtKB-UniRule"/>
</dbReference>
<dbReference type="PANTHER" id="PTHR35011:SF2">
    <property type="entry name" value="2,3-DIKETO-L-GULONATE TRAP TRANSPORTER SMALL PERMEASE PROTEIN YIAM"/>
    <property type="match status" value="1"/>
</dbReference>
<evidence type="ECO:0000256" key="5">
    <source>
        <dbReference type="ARBA" id="ARBA00022692"/>
    </source>
</evidence>
<organism evidence="11">
    <name type="scientific">Microvirga ossetica</name>
    <dbReference type="NCBI Taxonomy" id="1882682"/>
    <lineage>
        <taxon>Bacteria</taxon>
        <taxon>Pseudomonadati</taxon>
        <taxon>Pseudomonadota</taxon>
        <taxon>Alphaproteobacteria</taxon>
        <taxon>Hyphomicrobiales</taxon>
        <taxon>Methylobacteriaceae</taxon>
        <taxon>Microvirga</taxon>
    </lineage>
</organism>
<accession>A0A1B2EM96</accession>
<feature type="transmembrane region" description="Helical" evidence="9">
    <location>
        <begin position="53"/>
        <end position="69"/>
    </location>
</feature>
<dbReference type="InterPro" id="IPR007387">
    <property type="entry name" value="TRAP_DctQ"/>
</dbReference>
<keyword evidence="2 9" id="KW-0813">Transport</keyword>
<reference evidence="11" key="1">
    <citation type="submission" date="2016-07" db="EMBL/GenBank/DDBJ databases">
        <title>Microvirga ossetica sp. nov. a new species of rhizobia isolated from root nodules of the legume species Vicia alpestris Steven originated from North Ossetia region in the Caucasus.</title>
        <authorList>
            <person name="Safronova V.I."/>
            <person name="Kuznetsova I.G."/>
            <person name="Sazanova A.L."/>
            <person name="Belimov A."/>
            <person name="Andronov E."/>
            <person name="Osledkin Y.S."/>
            <person name="Onishchuk O.P."/>
            <person name="Kurchak O.N."/>
            <person name="Shaposhnikov A.I."/>
            <person name="Willems A."/>
            <person name="Tikhonovich I.A."/>
        </authorList>
    </citation>
    <scope>NUCLEOTIDE SEQUENCE [LARGE SCALE GENOMIC DNA]</scope>
    <source>
        <strain evidence="11">V5/3M</strain>
    </source>
</reference>
<dbReference type="GO" id="GO:0005886">
    <property type="term" value="C:plasma membrane"/>
    <property type="evidence" value="ECO:0007669"/>
    <property type="project" value="UniProtKB-SubCell"/>
</dbReference>
<dbReference type="RefSeq" id="WP_099512147.1">
    <property type="nucleotide sequence ID" value="NZ_CP016616.1"/>
</dbReference>
<dbReference type="OrthoDB" id="4250245at2"/>
<evidence type="ECO:0000256" key="6">
    <source>
        <dbReference type="ARBA" id="ARBA00022989"/>
    </source>
</evidence>
<keyword evidence="6 9" id="KW-1133">Transmembrane helix</keyword>
<dbReference type="Pfam" id="PF04290">
    <property type="entry name" value="DctQ"/>
    <property type="match status" value="1"/>
</dbReference>
<gene>
    <name evidence="11" type="ORF">BB934_24980</name>
</gene>
<evidence type="ECO:0000256" key="7">
    <source>
        <dbReference type="ARBA" id="ARBA00023136"/>
    </source>
</evidence>
<dbReference type="GO" id="GO:0015740">
    <property type="term" value="P:C4-dicarboxylate transport"/>
    <property type="evidence" value="ECO:0007669"/>
    <property type="project" value="TreeGrafter"/>
</dbReference>
<keyword evidence="4 9" id="KW-0997">Cell inner membrane</keyword>
<evidence type="ECO:0000256" key="4">
    <source>
        <dbReference type="ARBA" id="ARBA00022519"/>
    </source>
</evidence>
<feature type="transmembrane region" description="Helical" evidence="9">
    <location>
        <begin position="90"/>
        <end position="111"/>
    </location>
</feature>
<dbReference type="KEGG" id="moc:BB934_24980"/>
<proteinExistence type="inferred from homology"/>
<evidence type="ECO:0000256" key="2">
    <source>
        <dbReference type="ARBA" id="ARBA00022448"/>
    </source>
</evidence>
<dbReference type="InterPro" id="IPR055348">
    <property type="entry name" value="DctQ"/>
</dbReference>
<comment type="similarity">
    <text evidence="8 9">Belongs to the TRAP transporter small permease family.</text>
</comment>
<evidence type="ECO:0000256" key="8">
    <source>
        <dbReference type="ARBA" id="ARBA00038436"/>
    </source>
</evidence>
<comment type="function">
    <text evidence="9">Part of the tripartite ATP-independent periplasmic (TRAP) transport system.</text>
</comment>
<keyword evidence="7 9" id="KW-0472">Membrane</keyword>
<keyword evidence="3" id="KW-1003">Cell membrane</keyword>